<gene>
    <name evidence="1" type="ORF">RED65_02844</name>
</gene>
<dbReference type="STRING" id="207949.RED65_02844"/>
<dbReference type="Proteomes" id="UP000004263">
    <property type="component" value="Unassembled WGS sequence"/>
</dbReference>
<comment type="caution">
    <text evidence="1">The sequence shown here is derived from an EMBL/GenBank/DDBJ whole genome shotgun (WGS) entry which is preliminary data.</text>
</comment>
<sequence length="197" mass="22142">MDKPVCQPCLRNQEPICNCLAEHFVEKGKVLELASGTGQHCVYFAQHLPHLIWQSSELADNLGGIRAWISEAGLDNTPSPIALNINQDHWPNERYDYAFCANLLHFVTADTVQTLFTQVAKVLKQDGLLACYGPINEHGYTSEGNRQLDTWLKQDIHPDAGIKEIDSLCSWATEAGLNFFKIERLPANNVIVLFHKK</sequence>
<dbReference type="GO" id="GO:0008168">
    <property type="term" value="F:methyltransferase activity"/>
    <property type="evidence" value="ECO:0007669"/>
    <property type="project" value="UniProtKB-KW"/>
</dbReference>
<dbReference type="PANTHER" id="PTHR20974:SF0">
    <property type="entry name" value="UPF0585 PROTEIN CG18661"/>
    <property type="match status" value="1"/>
</dbReference>
<evidence type="ECO:0000313" key="1">
    <source>
        <dbReference type="EMBL" id="EAT11573.1"/>
    </source>
</evidence>
<evidence type="ECO:0000313" key="2">
    <source>
        <dbReference type="Proteomes" id="UP000004263"/>
    </source>
</evidence>
<dbReference type="RefSeq" id="WP_007019184.1">
    <property type="nucleotide sequence ID" value="NZ_CH724121.1"/>
</dbReference>
<dbReference type="Gene3D" id="3.40.50.150">
    <property type="entry name" value="Vaccinia Virus protein VP39"/>
    <property type="match status" value="1"/>
</dbReference>
<dbReference type="AlphaFoldDB" id="Q1MZZ0"/>
<dbReference type="CDD" id="cd02440">
    <property type="entry name" value="AdoMet_MTases"/>
    <property type="match status" value="1"/>
</dbReference>
<keyword evidence="1" id="KW-0808">Transferase</keyword>
<reference evidence="1 2" key="1">
    <citation type="submission" date="2006-03" db="EMBL/GenBank/DDBJ databases">
        <authorList>
            <person name="Pinhassi J."/>
            <person name="Pedros-Alio C."/>
            <person name="Ferriera S."/>
            <person name="Johnson J."/>
            <person name="Kravitz S."/>
            <person name="Halpern A."/>
            <person name="Remington K."/>
            <person name="Beeson K."/>
            <person name="Tran B."/>
            <person name="Rogers Y.-H."/>
            <person name="Friedman R."/>
            <person name="Venter J.C."/>
        </authorList>
    </citation>
    <scope>NUCLEOTIDE SEQUENCE [LARGE SCALE GENOMIC DNA]</scope>
    <source>
        <strain evidence="1 2">RED65</strain>
    </source>
</reference>
<dbReference type="InterPro" id="IPR010342">
    <property type="entry name" value="DUF938"/>
</dbReference>
<dbReference type="OrthoDB" id="5563826at2"/>
<protein>
    <submittedName>
        <fullName evidence="1">SAM-dependent methyltransferase</fullName>
    </submittedName>
</protein>
<dbReference type="InterPro" id="IPR029063">
    <property type="entry name" value="SAM-dependent_MTases_sf"/>
</dbReference>
<keyword evidence="2" id="KW-1185">Reference proteome</keyword>
<accession>Q1MZZ0</accession>
<name>Q1MZZ0_9GAMM</name>
<dbReference type="HOGENOM" id="CLU_067698_1_0_6"/>
<keyword evidence="1" id="KW-0489">Methyltransferase</keyword>
<dbReference type="EMBL" id="AAQH01000016">
    <property type="protein sequence ID" value="EAT11573.1"/>
    <property type="molecule type" value="Genomic_DNA"/>
</dbReference>
<dbReference type="PANTHER" id="PTHR20974">
    <property type="entry name" value="UPF0585 PROTEIN CG18661"/>
    <property type="match status" value="1"/>
</dbReference>
<organism evidence="1 2">
    <name type="scientific">Bermanella marisrubri</name>
    <dbReference type="NCBI Taxonomy" id="207949"/>
    <lineage>
        <taxon>Bacteria</taxon>
        <taxon>Pseudomonadati</taxon>
        <taxon>Pseudomonadota</taxon>
        <taxon>Gammaproteobacteria</taxon>
        <taxon>Oceanospirillales</taxon>
        <taxon>Oceanospirillaceae</taxon>
        <taxon>Bermanella</taxon>
    </lineage>
</organism>
<dbReference type="Pfam" id="PF06080">
    <property type="entry name" value="DUF938"/>
    <property type="match status" value="1"/>
</dbReference>
<dbReference type="GO" id="GO:0032259">
    <property type="term" value="P:methylation"/>
    <property type="evidence" value="ECO:0007669"/>
    <property type="project" value="UniProtKB-KW"/>
</dbReference>
<proteinExistence type="predicted"/>
<dbReference type="SUPFAM" id="SSF53335">
    <property type="entry name" value="S-adenosyl-L-methionine-dependent methyltransferases"/>
    <property type="match status" value="1"/>
</dbReference>